<dbReference type="PANTHER" id="PTHR31527:SF0">
    <property type="entry name" value="RE64534P"/>
    <property type="match status" value="1"/>
</dbReference>
<reference evidence="4" key="1">
    <citation type="submission" date="2017-04" db="EMBL/GenBank/DDBJ databases">
        <authorList>
            <person name="Varghese N."/>
            <person name="Submissions S."/>
        </authorList>
    </citation>
    <scope>NUCLEOTIDE SEQUENCE [LARGE SCALE GENOMIC DNA]</scope>
    <source>
        <strain evidence="4">VKM Ac-2121</strain>
    </source>
</reference>
<dbReference type="Proteomes" id="UP000193711">
    <property type="component" value="Unassembled WGS sequence"/>
</dbReference>
<gene>
    <name evidence="3" type="ORF">SAMN06295885_3106</name>
</gene>
<dbReference type="InterPro" id="IPR017792">
    <property type="entry name" value="UAAP1"/>
</dbReference>
<evidence type="ECO:0000313" key="3">
    <source>
        <dbReference type="EMBL" id="SMH48701.1"/>
    </source>
</evidence>
<organism evidence="3 4">
    <name type="scientific">Rathayibacter oskolensis</name>
    <dbReference type="NCBI Taxonomy" id="1891671"/>
    <lineage>
        <taxon>Bacteria</taxon>
        <taxon>Bacillati</taxon>
        <taxon>Actinomycetota</taxon>
        <taxon>Actinomycetes</taxon>
        <taxon>Micrococcales</taxon>
        <taxon>Microbacteriaceae</taxon>
        <taxon>Rathayibacter</taxon>
    </lineage>
</organism>
<feature type="compositionally biased region" description="Low complexity" evidence="1">
    <location>
        <begin position="1"/>
        <end position="10"/>
    </location>
</feature>
<dbReference type="AlphaFoldDB" id="A0A1X7PBW3"/>
<proteinExistence type="predicted"/>
<evidence type="ECO:0000313" key="4">
    <source>
        <dbReference type="Proteomes" id="UP000193711"/>
    </source>
</evidence>
<dbReference type="STRING" id="1891671.SAMN06295885_3106"/>
<feature type="region of interest" description="Disordered" evidence="1">
    <location>
        <begin position="1"/>
        <end position="43"/>
    </location>
</feature>
<dbReference type="OrthoDB" id="9772660at2"/>
<keyword evidence="4" id="KW-1185">Reference proteome</keyword>
<dbReference type="EMBL" id="FXBM01000003">
    <property type="protein sequence ID" value="SMH48701.1"/>
    <property type="molecule type" value="Genomic_DNA"/>
</dbReference>
<dbReference type="NCBIfam" id="TIGR03425">
    <property type="entry name" value="urea_degr_2"/>
    <property type="match status" value="1"/>
</dbReference>
<protein>
    <recommendedName>
        <fullName evidence="2">DUF1989 domain-containing protein</fullName>
    </recommendedName>
</protein>
<accession>A0A1X7PBW3</accession>
<dbReference type="InterPro" id="IPR018959">
    <property type="entry name" value="DUF1989"/>
</dbReference>
<dbReference type="PANTHER" id="PTHR31527">
    <property type="entry name" value="RE64534P"/>
    <property type="match status" value="1"/>
</dbReference>
<evidence type="ECO:0000259" key="2">
    <source>
        <dbReference type="Pfam" id="PF09347"/>
    </source>
</evidence>
<feature type="domain" description="DUF1989" evidence="2">
    <location>
        <begin position="50"/>
        <end position="215"/>
    </location>
</feature>
<evidence type="ECO:0000256" key="1">
    <source>
        <dbReference type="SAM" id="MobiDB-lite"/>
    </source>
</evidence>
<sequence>MTASTTSTTAGAREHARAQEGTAAESGPLVPASLHPDPPVEPDRLRWSERIAGGGYGHRVLARGTHLRLTDVTGDACVSLLLYNALEPHERLNVADTVKVQWQVYAGTGQLLLSDQGRVLASVVADGSGHHDTIYGTTALARNVERYGDGSPQGPSPAGRELLLLGAAKHRLTRRDLPPSVSYFQGVRIREDGSPEWLGSAGPGRSVTLRLEMPAVVLLANTAHPLDPRPAFTVGPVDVLAWAGEPATPEERTATPEGRRAYLNTDDYLQARGH</sequence>
<dbReference type="Pfam" id="PF09347">
    <property type="entry name" value="DUF1989"/>
    <property type="match status" value="1"/>
</dbReference>
<dbReference type="RefSeq" id="WP_085477527.1">
    <property type="nucleotide sequence ID" value="NZ_FXBM01000003.1"/>
</dbReference>
<name>A0A1X7PBW3_9MICO</name>